<evidence type="ECO:0000256" key="1">
    <source>
        <dbReference type="SAM" id="MobiDB-lite"/>
    </source>
</evidence>
<evidence type="ECO:0000256" key="2">
    <source>
        <dbReference type="SAM" id="Phobius"/>
    </source>
</evidence>
<dbReference type="SMART" id="SM00332">
    <property type="entry name" value="PP2Cc"/>
    <property type="match status" value="1"/>
</dbReference>
<protein>
    <submittedName>
        <fullName evidence="4">Serine/threonine protein phosphatase PrpC</fullName>
    </submittedName>
</protein>
<reference evidence="4 5" key="1">
    <citation type="submission" date="2018-10" db="EMBL/GenBank/DDBJ databases">
        <title>Genomic Encyclopedia of Type Strains, Phase IV (KMG-IV): sequencing the most valuable type-strain genomes for metagenomic binning, comparative biology and taxonomic classification.</title>
        <authorList>
            <person name="Goeker M."/>
        </authorList>
    </citation>
    <scope>NUCLEOTIDE SEQUENCE [LARGE SCALE GENOMIC DNA]</scope>
    <source>
        <strain evidence="4 5">DSM 25080</strain>
    </source>
</reference>
<evidence type="ECO:0000259" key="3">
    <source>
        <dbReference type="PROSITE" id="PS51746"/>
    </source>
</evidence>
<dbReference type="InterPro" id="IPR015655">
    <property type="entry name" value="PP2C"/>
</dbReference>
<dbReference type="EMBL" id="REFJ01000005">
    <property type="protein sequence ID" value="RMA78927.1"/>
    <property type="molecule type" value="Genomic_DNA"/>
</dbReference>
<dbReference type="SUPFAM" id="SSF81606">
    <property type="entry name" value="PP2C-like"/>
    <property type="match status" value="1"/>
</dbReference>
<dbReference type="InterPro" id="IPR001932">
    <property type="entry name" value="PPM-type_phosphatase-like_dom"/>
</dbReference>
<dbReference type="InterPro" id="IPR036457">
    <property type="entry name" value="PPM-type-like_dom_sf"/>
</dbReference>
<dbReference type="Proteomes" id="UP000267187">
    <property type="component" value="Unassembled WGS sequence"/>
</dbReference>
<dbReference type="OrthoDB" id="9801841at2"/>
<gene>
    <name evidence="4" type="ORF">DFR27_2268</name>
</gene>
<accession>A0A3M0A2Q6</accession>
<evidence type="ECO:0000313" key="4">
    <source>
        <dbReference type="EMBL" id="RMA78927.1"/>
    </source>
</evidence>
<feature type="compositionally biased region" description="Polar residues" evidence="1">
    <location>
        <begin position="239"/>
        <end position="260"/>
    </location>
</feature>
<keyword evidence="2" id="KW-0472">Membrane</keyword>
<proteinExistence type="predicted"/>
<name>A0A3M0A2Q6_9GAMM</name>
<keyword evidence="2" id="KW-1133">Transmembrane helix</keyword>
<keyword evidence="5" id="KW-1185">Reference proteome</keyword>
<dbReference type="PANTHER" id="PTHR47992">
    <property type="entry name" value="PROTEIN PHOSPHATASE"/>
    <property type="match status" value="1"/>
</dbReference>
<feature type="transmembrane region" description="Helical" evidence="2">
    <location>
        <begin position="281"/>
        <end position="299"/>
    </location>
</feature>
<comment type="caution">
    <text evidence="4">The sequence shown here is derived from an EMBL/GenBank/DDBJ whole genome shotgun (WGS) entry which is preliminary data.</text>
</comment>
<dbReference type="GO" id="GO:0004722">
    <property type="term" value="F:protein serine/threonine phosphatase activity"/>
    <property type="evidence" value="ECO:0007669"/>
    <property type="project" value="InterPro"/>
</dbReference>
<feature type="domain" description="PPM-type phosphatase" evidence="3">
    <location>
        <begin position="2"/>
        <end position="238"/>
    </location>
</feature>
<dbReference type="Pfam" id="PF13672">
    <property type="entry name" value="PP2C_2"/>
    <property type="match status" value="1"/>
</dbReference>
<dbReference type="Gene3D" id="3.60.40.10">
    <property type="entry name" value="PPM-type phosphatase domain"/>
    <property type="match status" value="1"/>
</dbReference>
<dbReference type="AlphaFoldDB" id="A0A3M0A2Q6"/>
<dbReference type="CDD" id="cd00143">
    <property type="entry name" value="PP2Cc"/>
    <property type="match status" value="1"/>
</dbReference>
<sequence length="399" mass="44059">MTTYHAQRQGDRPYQEDCFTTIQTDQYQLLVVADGLGGHDAGDVAAKLIVELVTAASTELPELSPLEAKIKLRAWFEPIVRSFQADLASQEQATDAHTTVAIAIIRADQLYTLTVGDSRVYVCGEHSLWRSRDHSVVQMLVDDGEISEAEMAAHPEQGKLYQSIGPNKTVKPRVSHRELTATDVVLVASDGFWEGVSDEELQGFAIDPSQQRLDCLVDLACERRAPKADNTTVISFENNTTTRPLMTDEVNSTPTASAKQPDNPKRADFSSGAINRRRDRFIALALVLLIVLLVVWGGSGDDSADVASAEQADEAAQTSCMLEAVYEAEDEGIRIVLSSIDDGTEQIVTLPIRPGKYRVRLEDRHGECQNLRDEQGETELKKKFERQLLRSSTVSMEVL</sequence>
<feature type="region of interest" description="Disordered" evidence="1">
    <location>
        <begin position="239"/>
        <end position="270"/>
    </location>
</feature>
<keyword evidence="2" id="KW-0812">Transmembrane</keyword>
<organism evidence="4 5">
    <name type="scientific">Umboniibacter marinipuniceus</name>
    <dbReference type="NCBI Taxonomy" id="569599"/>
    <lineage>
        <taxon>Bacteria</taxon>
        <taxon>Pseudomonadati</taxon>
        <taxon>Pseudomonadota</taxon>
        <taxon>Gammaproteobacteria</taxon>
        <taxon>Cellvibrionales</taxon>
        <taxon>Cellvibrionaceae</taxon>
        <taxon>Umboniibacter</taxon>
    </lineage>
</organism>
<dbReference type="PROSITE" id="PS51746">
    <property type="entry name" value="PPM_2"/>
    <property type="match status" value="1"/>
</dbReference>
<dbReference type="RefSeq" id="WP_121877559.1">
    <property type="nucleotide sequence ID" value="NZ_REFJ01000005.1"/>
</dbReference>
<dbReference type="SMART" id="SM00331">
    <property type="entry name" value="PP2C_SIG"/>
    <property type="match status" value="1"/>
</dbReference>
<evidence type="ECO:0000313" key="5">
    <source>
        <dbReference type="Proteomes" id="UP000267187"/>
    </source>
</evidence>